<accession>A0ACB5SUD0</accession>
<comment type="caution">
    <text evidence="1">The sequence shown here is derived from an EMBL/GenBank/DDBJ whole genome shotgun (WGS) entry which is preliminary data.</text>
</comment>
<protein>
    <submittedName>
        <fullName evidence="1">Unnamed protein product</fullName>
    </submittedName>
</protein>
<dbReference type="Proteomes" id="UP001165064">
    <property type="component" value="Unassembled WGS sequence"/>
</dbReference>
<name>A0ACB5SUD0_AMBMO</name>
<keyword evidence="2" id="KW-1185">Reference proteome</keyword>
<organism evidence="1 2">
    <name type="scientific">Ambrosiozyma monospora</name>
    <name type="common">Yeast</name>
    <name type="synonym">Endomycopsis monosporus</name>
    <dbReference type="NCBI Taxonomy" id="43982"/>
    <lineage>
        <taxon>Eukaryota</taxon>
        <taxon>Fungi</taxon>
        <taxon>Dikarya</taxon>
        <taxon>Ascomycota</taxon>
        <taxon>Saccharomycotina</taxon>
        <taxon>Pichiomycetes</taxon>
        <taxon>Pichiales</taxon>
        <taxon>Pichiaceae</taxon>
        <taxon>Ambrosiozyma</taxon>
    </lineage>
</organism>
<sequence length="101" mass="10449">MNNVPKHNLAQSLMEHKGSSTESSPSAITAPNCPNQKSLNSSIVNGSKNGCVSPSAISSLYSCAKNSNRFCGKSVGLNIGYIVAVVSLSSNNTVTLSMDEA</sequence>
<evidence type="ECO:0000313" key="2">
    <source>
        <dbReference type="Proteomes" id="UP001165064"/>
    </source>
</evidence>
<evidence type="ECO:0000313" key="1">
    <source>
        <dbReference type="EMBL" id="GME72826.1"/>
    </source>
</evidence>
<proteinExistence type="predicted"/>
<gene>
    <name evidence="1" type="ORF">Amon02_000114400</name>
</gene>
<dbReference type="EMBL" id="BSXS01000520">
    <property type="protein sequence ID" value="GME72826.1"/>
    <property type="molecule type" value="Genomic_DNA"/>
</dbReference>
<reference evidence="1" key="1">
    <citation type="submission" date="2023-04" db="EMBL/GenBank/DDBJ databases">
        <title>Ambrosiozyma monospora NBRC 10751.</title>
        <authorList>
            <person name="Ichikawa N."/>
            <person name="Sato H."/>
            <person name="Tonouchi N."/>
        </authorList>
    </citation>
    <scope>NUCLEOTIDE SEQUENCE</scope>
    <source>
        <strain evidence="1">NBRC 10751</strain>
    </source>
</reference>